<evidence type="ECO:0000256" key="1">
    <source>
        <dbReference type="SAM" id="MobiDB-lite"/>
    </source>
</evidence>
<dbReference type="EMBL" id="RSEC01000059">
    <property type="protein sequence ID" value="RSD11510.1"/>
    <property type="molecule type" value="Genomic_DNA"/>
</dbReference>
<dbReference type="Proteomes" id="UP000267081">
    <property type="component" value="Unassembled WGS sequence"/>
</dbReference>
<dbReference type="AlphaFoldDB" id="A0A427T0R7"/>
<comment type="caution">
    <text evidence="2">The sequence shown here is derived from an EMBL/GenBank/DDBJ whole genome shotgun (WGS) entry which is preliminary data.</text>
</comment>
<accession>A0A427T0R7</accession>
<feature type="compositionally biased region" description="Low complexity" evidence="1">
    <location>
        <begin position="1"/>
        <end position="24"/>
    </location>
</feature>
<keyword evidence="3" id="KW-1185">Reference proteome</keyword>
<dbReference type="OrthoDB" id="582354at2"/>
<protein>
    <submittedName>
        <fullName evidence="2">Uncharacterized protein</fullName>
    </submittedName>
</protein>
<organism evidence="2 3">
    <name type="scientific">Amycolatopsis eburnea</name>
    <dbReference type="NCBI Taxonomy" id="2267691"/>
    <lineage>
        <taxon>Bacteria</taxon>
        <taxon>Bacillati</taxon>
        <taxon>Actinomycetota</taxon>
        <taxon>Actinomycetes</taxon>
        <taxon>Pseudonocardiales</taxon>
        <taxon>Pseudonocardiaceae</taxon>
        <taxon>Amycolatopsis</taxon>
    </lineage>
</organism>
<evidence type="ECO:0000313" key="3">
    <source>
        <dbReference type="Proteomes" id="UP000267081"/>
    </source>
</evidence>
<dbReference type="RefSeq" id="WP_125313736.1">
    <property type="nucleotide sequence ID" value="NZ_RSEC01000059.1"/>
</dbReference>
<gene>
    <name evidence="2" type="ORF">EIY87_32485</name>
</gene>
<sequence>MAASTSPSSAPAAVAPAASPDNAPQPLTPDQLHAATATVTAEPAVEPVLSPPGAPQAAAPVTTAAAWQSNKKVLALWTNNADRNGYAFVDGVGWKRLATNSDSVHEALLMLATSAKLAGSVTYPEATDGRIHEIYLW</sequence>
<feature type="region of interest" description="Disordered" evidence="1">
    <location>
        <begin position="1"/>
        <end position="32"/>
    </location>
</feature>
<name>A0A427T0R7_9PSEU</name>
<reference evidence="2 3" key="1">
    <citation type="submission" date="2018-12" db="EMBL/GenBank/DDBJ databases">
        <title>Amycolatopsis eburnea sp. nov. actinomycete associate with arbuscular mycorrhiza fungal spore.</title>
        <authorList>
            <person name="Lumyong S."/>
            <person name="Chaiya L."/>
        </authorList>
    </citation>
    <scope>NUCLEOTIDE SEQUENCE [LARGE SCALE GENOMIC DNA]</scope>
    <source>
        <strain evidence="2 3">GLM-1</strain>
    </source>
</reference>
<evidence type="ECO:0000313" key="2">
    <source>
        <dbReference type="EMBL" id="RSD11510.1"/>
    </source>
</evidence>
<proteinExistence type="predicted"/>